<evidence type="ECO:0000256" key="2">
    <source>
        <dbReference type="ARBA" id="ARBA00023125"/>
    </source>
</evidence>
<comment type="caution">
    <text evidence="5">The sequence shown here is derived from an EMBL/GenBank/DDBJ whole genome shotgun (WGS) entry which is preliminary data.</text>
</comment>
<dbReference type="Proteomes" id="UP000020202">
    <property type="component" value="Unassembled WGS sequence"/>
</dbReference>
<evidence type="ECO:0000256" key="1">
    <source>
        <dbReference type="ARBA" id="ARBA00023015"/>
    </source>
</evidence>
<organism evidence="5 6">
    <name type="scientific">Klebsiella michiganensis</name>
    <dbReference type="NCBI Taxonomy" id="1134687"/>
    <lineage>
        <taxon>Bacteria</taxon>
        <taxon>Pseudomonadati</taxon>
        <taxon>Pseudomonadota</taxon>
        <taxon>Gammaproteobacteria</taxon>
        <taxon>Enterobacterales</taxon>
        <taxon>Enterobacteriaceae</taxon>
        <taxon>Klebsiella/Raoultella group</taxon>
        <taxon>Klebsiella</taxon>
    </lineage>
</organism>
<keyword evidence="3" id="KW-0804">Transcription</keyword>
<evidence type="ECO:0000313" key="5">
    <source>
        <dbReference type="EMBL" id="EWF92317.1"/>
    </source>
</evidence>
<keyword evidence="1" id="KW-0805">Transcription regulation</keyword>
<feature type="domain" description="HTH araC/xylS-type" evidence="4">
    <location>
        <begin position="12"/>
        <end position="79"/>
    </location>
</feature>
<dbReference type="PROSITE" id="PS01124">
    <property type="entry name" value="HTH_ARAC_FAMILY_2"/>
    <property type="match status" value="1"/>
</dbReference>
<evidence type="ECO:0000259" key="4">
    <source>
        <dbReference type="PROSITE" id="PS01124"/>
    </source>
</evidence>
<dbReference type="EMBL" id="JCNZ01000005">
    <property type="protein sequence ID" value="EWF92317.1"/>
    <property type="molecule type" value="Genomic_DNA"/>
</dbReference>
<accession>A0A7H5AE98</accession>
<dbReference type="SUPFAM" id="SSF46689">
    <property type="entry name" value="Homeodomain-like"/>
    <property type="match status" value="1"/>
</dbReference>
<evidence type="ECO:0000313" key="6">
    <source>
        <dbReference type="Proteomes" id="UP000020202"/>
    </source>
</evidence>
<dbReference type="Pfam" id="PF12833">
    <property type="entry name" value="HTH_18"/>
    <property type="match status" value="1"/>
</dbReference>
<dbReference type="Gene3D" id="1.10.10.60">
    <property type="entry name" value="Homeodomain-like"/>
    <property type="match status" value="1"/>
</dbReference>
<dbReference type="GO" id="GO:0043565">
    <property type="term" value="F:sequence-specific DNA binding"/>
    <property type="evidence" value="ECO:0007669"/>
    <property type="project" value="InterPro"/>
</dbReference>
<keyword evidence="2" id="KW-0238">DNA-binding</keyword>
<gene>
    <name evidence="5" type="ORF">L373_00608</name>
</gene>
<dbReference type="GO" id="GO:0003700">
    <property type="term" value="F:DNA-binding transcription factor activity"/>
    <property type="evidence" value="ECO:0007669"/>
    <property type="project" value="InterPro"/>
</dbReference>
<sequence>MPRNEIQRSVLSELVQWIKNNLEKKLTMRALSLFSGYSEWHLFRLFRHYFNMSPMAYIRQQRMQLALDLLKLNRLFASVIFVLWRAMKISVPLTVPLKDTMRLRLASFAKFCVSPDRGSPSSALLRLGMEGGRGTQR</sequence>
<dbReference type="InterPro" id="IPR018060">
    <property type="entry name" value="HTH_AraC"/>
</dbReference>
<dbReference type="PANTHER" id="PTHR47504">
    <property type="entry name" value="RIGHT ORIGIN-BINDING PROTEIN"/>
    <property type="match status" value="1"/>
</dbReference>
<evidence type="ECO:0000256" key="3">
    <source>
        <dbReference type="ARBA" id="ARBA00023163"/>
    </source>
</evidence>
<protein>
    <submittedName>
        <fullName evidence="5">AraC family transcriptional regulator</fullName>
    </submittedName>
</protein>
<dbReference type="PANTHER" id="PTHR47504:SF3">
    <property type="entry name" value="HTH-TYPE TRANSCRIPTIONAL REGULATOR YKGA-RELATED"/>
    <property type="match status" value="1"/>
</dbReference>
<name>A0A7H5AE98_9ENTR</name>
<proteinExistence type="predicted"/>
<dbReference type="InterPro" id="IPR009057">
    <property type="entry name" value="Homeodomain-like_sf"/>
</dbReference>
<dbReference type="AlphaFoldDB" id="A0A7H5AE98"/>
<reference evidence="5 6" key="1">
    <citation type="submission" date="2014-01" db="EMBL/GenBank/DDBJ databases">
        <title>The Genome Sequence of Klebsiella oxytoca MGH 27.</title>
        <authorList>
            <consortium name="The Broad Institute Genomics Platform"/>
            <consortium name="The Broad Institute Genome Sequencing Center for Infectious Disease"/>
            <person name="Murphy C."/>
            <person name="Cosimi L."/>
            <person name="Cerqueira G."/>
            <person name="Feldgarden M."/>
            <person name="Earl A."/>
            <person name="Hung D."/>
            <person name="Onderdonk A.B."/>
            <person name="Ferraro M.J."/>
            <person name="Hooper D."/>
            <person name="Dekker J."/>
            <person name="O'Brien T."/>
            <person name="Huang S."/>
            <person name="Quan V."/>
            <person name="Ernst C."/>
            <person name="Delaney M."/>
            <person name="DuBois A."/>
            <person name="Kim D.S."/>
            <person name="Young S.K."/>
            <person name="Zeng Q."/>
            <person name="Gargeya S."/>
            <person name="Fitzgerald M."/>
            <person name="Abouelleil A."/>
            <person name="Alvarado L."/>
            <person name="Berlin A.M."/>
            <person name="Chapman S.B."/>
            <person name="Gainer-Dewar J."/>
            <person name="Goldberg J."/>
            <person name="Gnerre S."/>
            <person name="Griggs A."/>
            <person name="Gujja S."/>
            <person name="Hansen M."/>
            <person name="Howarth C."/>
            <person name="Imamovic A."/>
            <person name="Ireland A."/>
            <person name="Larimer J."/>
            <person name="McCowan C."/>
            <person name="Murphy C."/>
            <person name="Pearson M."/>
            <person name="Poon T.W."/>
            <person name="Priest M."/>
            <person name="Roberts A."/>
            <person name="Saif S."/>
            <person name="Shea T."/>
            <person name="Sykes S."/>
            <person name="Wortman J."/>
            <person name="Nusbaum C."/>
            <person name="Birren B."/>
        </authorList>
    </citation>
    <scope>NUCLEOTIDE SEQUENCE [LARGE SCALE GENOMIC DNA]</scope>
    <source>
        <strain evidence="5 6">MGH 27</strain>
    </source>
</reference>
<dbReference type="InterPro" id="IPR050959">
    <property type="entry name" value="MarA-like"/>
</dbReference>